<dbReference type="AlphaFoldDB" id="A0A934KCN4"/>
<dbReference type="Proteomes" id="UP000620075">
    <property type="component" value="Unassembled WGS sequence"/>
</dbReference>
<protein>
    <submittedName>
        <fullName evidence="1">Uncharacterized protein</fullName>
    </submittedName>
</protein>
<evidence type="ECO:0000313" key="1">
    <source>
        <dbReference type="EMBL" id="MBJ7603014.1"/>
    </source>
</evidence>
<comment type="caution">
    <text evidence="1">The sequence shown here is derived from an EMBL/GenBank/DDBJ whole genome shotgun (WGS) entry which is preliminary data.</text>
</comment>
<organism evidence="1 2">
    <name type="scientific">Candidatus Dormiibacter inghamiae</name>
    <dbReference type="NCBI Taxonomy" id="3127013"/>
    <lineage>
        <taxon>Bacteria</taxon>
        <taxon>Bacillati</taxon>
        <taxon>Candidatus Dormiibacterota</taxon>
        <taxon>Candidatus Dormibacteria</taxon>
        <taxon>Candidatus Dormibacterales</taxon>
        <taxon>Candidatus Dormibacteraceae</taxon>
        <taxon>Candidatus Dormiibacter</taxon>
    </lineage>
</organism>
<reference evidence="1 2" key="1">
    <citation type="submission" date="2020-10" db="EMBL/GenBank/DDBJ databases">
        <title>Ca. Dormibacterota MAGs.</title>
        <authorList>
            <person name="Montgomery K."/>
        </authorList>
    </citation>
    <scope>NUCLEOTIDE SEQUENCE [LARGE SCALE GENOMIC DNA]</scope>
    <source>
        <strain evidence="1">SC8811_S16_3</strain>
    </source>
</reference>
<sequence>MPNRGGACTAASVLAALGLLGLKSLPELGAVTLALGARDAYGPPGLLDYFGLPRRRARLDRRIEALAGAQGLAIRSRTRPALPGLPVRPAKDELLVANLAWGQEKPGLYGTWGWNILRPQTYSTGGHSVLLIAVEGRQWLVLDPNHPGLQRWPRPGLVVTLTRIHRLLDRAA</sequence>
<gene>
    <name evidence="1" type="ORF">JF888_07470</name>
</gene>
<evidence type="ECO:0000313" key="2">
    <source>
        <dbReference type="Proteomes" id="UP000620075"/>
    </source>
</evidence>
<proteinExistence type="predicted"/>
<name>A0A934KCN4_9BACT</name>
<dbReference type="RefSeq" id="WP_338178307.1">
    <property type="nucleotide sequence ID" value="NZ_JAEKNQ010000030.1"/>
</dbReference>
<accession>A0A934KCN4</accession>
<dbReference type="EMBL" id="JAEKNQ010000030">
    <property type="protein sequence ID" value="MBJ7603014.1"/>
    <property type="molecule type" value="Genomic_DNA"/>
</dbReference>